<gene>
    <name evidence="1" type="ORF">M427DRAFT_63631</name>
</gene>
<dbReference type="Proteomes" id="UP000070544">
    <property type="component" value="Unassembled WGS sequence"/>
</dbReference>
<name>A0A138ZYZ6_GONPJ</name>
<accession>A0A138ZYZ6</accession>
<protein>
    <submittedName>
        <fullName evidence="1">Uncharacterized protein</fullName>
    </submittedName>
</protein>
<dbReference type="EMBL" id="KQ965852">
    <property type="protein sequence ID" value="KXS09729.1"/>
    <property type="molecule type" value="Genomic_DNA"/>
</dbReference>
<evidence type="ECO:0000313" key="1">
    <source>
        <dbReference type="EMBL" id="KXS09729.1"/>
    </source>
</evidence>
<dbReference type="AlphaFoldDB" id="A0A138ZYZ6"/>
<sequence length="54" mass="6340">MTLRGEERHAYVLELVEKYEKDAEAERESVGEEWLLTRQRTFTGVDVTQLRPSS</sequence>
<evidence type="ECO:0000313" key="2">
    <source>
        <dbReference type="Proteomes" id="UP000070544"/>
    </source>
</evidence>
<organism evidence="1 2">
    <name type="scientific">Gonapodya prolifera (strain JEL478)</name>
    <name type="common">Monoblepharis prolifera</name>
    <dbReference type="NCBI Taxonomy" id="1344416"/>
    <lineage>
        <taxon>Eukaryota</taxon>
        <taxon>Fungi</taxon>
        <taxon>Fungi incertae sedis</taxon>
        <taxon>Chytridiomycota</taxon>
        <taxon>Chytridiomycota incertae sedis</taxon>
        <taxon>Monoblepharidomycetes</taxon>
        <taxon>Monoblepharidales</taxon>
        <taxon>Gonapodyaceae</taxon>
        <taxon>Gonapodya</taxon>
    </lineage>
</organism>
<keyword evidence="2" id="KW-1185">Reference proteome</keyword>
<proteinExistence type="predicted"/>
<reference evidence="1 2" key="1">
    <citation type="journal article" date="2015" name="Genome Biol. Evol.">
        <title>Phylogenomic analyses indicate that early fungi evolved digesting cell walls of algal ancestors of land plants.</title>
        <authorList>
            <person name="Chang Y."/>
            <person name="Wang S."/>
            <person name="Sekimoto S."/>
            <person name="Aerts A.L."/>
            <person name="Choi C."/>
            <person name="Clum A."/>
            <person name="LaButti K.M."/>
            <person name="Lindquist E.A."/>
            <person name="Yee Ngan C."/>
            <person name="Ohm R.A."/>
            <person name="Salamov A.A."/>
            <person name="Grigoriev I.V."/>
            <person name="Spatafora J.W."/>
            <person name="Berbee M.L."/>
        </authorList>
    </citation>
    <scope>NUCLEOTIDE SEQUENCE [LARGE SCALE GENOMIC DNA]</scope>
    <source>
        <strain evidence="1 2">JEL478</strain>
    </source>
</reference>